<keyword evidence="4" id="KW-1133">Transmembrane helix</keyword>
<dbReference type="RefSeq" id="WP_130427696.1">
    <property type="nucleotide sequence ID" value="NZ_CP035949.1"/>
</dbReference>
<protein>
    <recommendedName>
        <fullName evidence="3">Multidrug-efflux transporter</fullName>
    </recommendedName>
</protein>
<feature type="transmembrane region" description="Helical" evidence="4">
    <location>
        <begin position="109"/>
        <end position="136"/>
    </location>
</feature>
<feature type="transmembrane region" description="Helical" evidence="4">
    <location>
        <begin position="21"/>
        <end position="39"/>
    </location>
</feature>
<dbReference type="PANTHER" id="PTHR43298">
    <property type="entry name" value="MULTIDRUG RESISTANCE PROTEIN NORM-RELATED"/>
    <property type="match status" value="1"/>
</dbReference>
<feature type="transmembrane region" description="Helical" evidence="4">
    <location>
        <begin position="361"/>
        <end position="381"/>
    </location>
</feature>
<reference evidence="5 6" key="1">
    <citation type="submission" date="2019-02" db="EMBL/GenBank/DDBJ databases">
        <title>Draft Genome Sequence of Maize Bushy Stunt-like Phytoplasma group 16SrI-B (Aster yellows) in South Africa.</title>
        <authorList>
            <person name="Coetzee B."/>
            <person name="Douglas-Smit N."/>
            <person name="Maree H.J."/>
            <person name="Burger J.T."/>
            <person name="Kruger K."/>
            <person name="Pietersen G."/>
        </authorList>
    </citation>
    <scope>NUCLEOTIDE SEQUENCE [LARGE SCALE GENOMIC DNA]</scope>
    <source>
        <strain evidence="5 6">De Villa</strain>
    </source>
</reference>
<sequence length="531" mass="59062">MTKNKVINKKDKISRLVLEGNLLKALWIISLPIIVFNVFKACFGSVDTFFGAGLEGATQSYIQFSKSAQSIVEAVGVCLGITGVALISREVGKNKNVKSLKARKIASSVFVLLFIVSLVVACVMIGFSSPICSLFLKEKVINGVPKAITTEEKNLCINAFRLQMLGTILAAINVFFLGIERILGKLKKILVLNCIMMGLKIGLSTLCFGIKVIGLEALCPNVLGLQTASCIAYLFITIVAFFTLFNKKNPLFLSLGDFSFKTFFQDKKLLKTILKLSITLTIGKFIYEGGRMFTLFMVDSTFDKPFLAGTPFEFKGLGGLGAIGVADSIITLFAQISFSLKEGQLMIVSENLGNKNNKRAIKTLMLVSFCCFLVFAVTYLICAPKEYCGLGFGDDLCLFFKNLGKEKKDQMTLDMFHAKNPEFKSFLLGALLTTGLLTTQLEVFSTFLIAAKQPKYDLLLSFGRVFLFRIPALYFFRNVWFGNEEKTSIKINNTYGFANFSANFIMLMFMVFVCVRFVYKLKKEKQPKSFK</sequence>
<keyword evidence="2" id="KW-0813">Transport</keyword>
<evidence type="ECO:0000256" key="3">
    <source>
        <dbReference type="ARBA" id="ARBA00031636"/>
    </source>
</evidence>
<evidence type="ECO:0000313" key="5">
    <source>
        <dbReference type="EMBL" id="QBF23879.1"/>
    </source>
</evidence>
<organism evidence="5 6">
    <name type="scientific">'Catharanthus roseus' aster yellows phytoplasma</name>
    <dbReference type="NCBI Taxonomy" id="1193712"/>
    <lineage>
        <taxon>Bacteria</taxon>
        <taxon>Bacillati</taxon>
        <taxon>Mycoplasmatota</taxon>
        <taxon>Mollicutes</taxon>
        <taxon>Acholeplasmatales</taxon>
        <taxon>Acholeplasmataceae</taxon>
        <taxon>Candidatus Phytoplasma</taxon>
        <taxon>16SrI (Aster yellows group)</taxon>
    </lineage>
</organism>
<feature type="transmembrane region" description="Helical" evidence="4">
    <location>
        <begin position="317"/>
        <end position="340"/>
    </location>
</feature>
<accession>A0A4P6M908</accession>
<name>A0A4P6M908_9MOLU</name>
<keyword evidence="4" id="KW-0472">Membrane</keyword>
<dbReference type="Proteomes" id="UP000289726">
    <property type="component" value="Chromosome"/>
</dbReference>
<dbReference type="PANTHER" id="PTHR43298:SF2">
    <property type="entry name" value="FMN_FAD EXPORTER YEEO-RELATED"/>
    <property type="match status" value="1"/>
</dbReference>
<feature type="transmembrane region" description="Helical" evidence="4">
    <location>
        <begin position="426"/>
        <end position="451"/>
    </location>
</feature>
<evidence type="ECO:0000313" key="6">
    <source>
        <dbReference type="Proteomes" id="UP000289726"/>
    </source>
</evidence>
<evidence type="ECO:0000256" key="1">
    <source>
        <dbReference type="ARBA" id="ARBA00010199"/>
    </source>
</evidence>
<feature type="transmembrane region" description="Helical" evidence="4">
    <location>
        <begin position="458"/>
        <end position="476"/>
    </location>
</feature>
<feature type="transmembrane region" description="Helical" evidence="4">
    <location>
        <begin position="269"/>
        <end position="287"/>
    </location>
</feature>
<comment type="similarity">
    <text evidence="1">Belongs to the multi antimicrobial extrusion (MATE) (TC 2.A.66.1) family.</text>
</comment>
<feature type="transmembrane region" description="Helical" evidence="4">
    <location>
        <begin position="225"/>
        <end position="245"/>
    </location>
</feature>
<feature type="transmembrane region" description="Helical" evidence="4">
    <location>
        <begin position="190"/>
        <end position="213"/>
    </location>
</feature>
<feature type="transmembrane region" description="Helical" evidence="4">
    <location>
        <begin position="496"/>
        <end position="519"/>
    </location>
</feature>
<keyword evidence="6" id="KW-1185">Reference proteome</keyword>
<evidence type="ECO:0000256" key="2">
    <source>
        <dbReference type="ARBA" id="ARBA00022448"/>
    </source>
</evidence>
<evidence type="ECO:0000256" key="4">
    <source>
        <dbReference type="SAM" id="Phobius"/>
    </source>
</evidence>
<dbReference type="EMBL" id="CP035949">
    <property type="protein sequence ID" value="QBF23879.1"/>
    <property type="molecule type" value="Genomic_DNA"/>
</dbReference>
<feature type="transmembrane region" description="Helical" evidence="4">
    <location>
        <begin position="160"/>
        <end position="178"/>
    </location>
</feature>
<keyword evidence="4" id="KW-0812">Transmembrane</keyword>
<proteinExistence type="inferred from homology"/>
<dbReference type="GO" id="GO:0005886">
    <property type="term" value="C:plasma membrane"/>
    <property type="evidence" value="ECO:0007669"/>
    <property type="project" value="TreeGrafter"/>
</dbReference>
<feature type="transmembrane region" description="Helical" evidence="4">
    <location>
        <begin position="70"/>
        <end position="88"/>
    </location>
</feature>
<dbReference type="InterPro" id="IPR050222">
    <property type="entry name" value="MATE_MdtK"/>
</dbReference>
<dbReference type="AlphaFoldDB" id="A0A4P6M908"/>
<gene>
    <name evidence="5" type="ORF">EXT02_01570</name>
</gene>